<evidence type="ECO:0000256" key="1">
    <source>
        <dbReference type="SAM" id="MobiDB-lite"/>
    </source>
</evidence>
<evidence type="ECO:0000313" key="2">
    <source>
        <dbReference type="EMBL" id="SVE17741.1"/>
    </source>
</evidence>
<gene>
    <name evidence="2" type="ORF">METZ01_LOCUS470595</name>
</gene>
<protein>
    <submittedName>
        <fullName evidence="2">Uncharacterized protein</fullName>
    </submittedName>
</protein>
<accession>A0A383BD17</accession>
<sequence>MDAFTRIIVIRKQMAYRIGARGSCSAAEAIRGPPMRNQNMYTLGFRRLVNTPRLKDPVASSPIFPGSGGFREKHSSPILVKNNAPRS</sequence>
<reference evidence="2" key="1">
    <citation type="submission" date="2018-05" db="EMBL/GenBank/DDBJ databases">
        <authorList>
            <person name="Lanie J.A."/>
            <person name="Ng W.-L."/>
            <person name="Kazmierczak K.M."/>
            <person name="Andrzejewski T.M."/>
            <person name="Davidsen T.M."/>
            <person name="Wayne K.J."/>
            <person name="Tettelin H."/>
            <person name="Glass J.I."/>
            <person name="Rusch D."/>
            <person name="Podicherti R."/>
            <person name="Tsui H.-C.T."/>
            <person name="Winkler M.E."/>
        </authorList>
    </citation>
    <scope>NUCLEOTIDE SEQUENCE</scope>
</reference>
<feature type="non-terminal residue" evidence="2">
    <location>
        <position position="1"/>
    </location>
</feature>
<feature type="non-terminal residue" evidence="2">
    <location>
        <position position="87"/>
    </location>
</feature>
<proteinExistence type="predicted"/>
<name>A0A383BD17_9ZZZZ</name>
<feature type="region of interest" description="Disordered" evidence="1">
    <location>
        <begin position="59"/>
        <end position="87"/>
    </location>
</feature>
<organism evidence="2">
    <name type="scientific">marine metagenome</name>
    <dbReference type="NCBI Taxonomy" id="408172"/>
    <lineage>
        <taxon>unclassified sequences</taxon>
        <taxon>metagenomes</taxon>
        <taxon>ecological metagenomes</taxon>
    </lineage>
</organism>
<dbReference type="EMBL" id="UINC01199356">
    <property type="protein sequence ID" value="SVE17741.1"/>
    <property type="molecule type" value="Genomic_DNA"/>
</dbReference>
<dbReference type="AlphaFoldDB" id="A0A383BD17"/>